<name>A0A1V6U8G0_9EURO</name>
<keyword evidence="1" id="KW-0732">Signal</keyword>
<accession>A0A1V6U8G0</accession>
<evidence type="ECO:0000256" key="1">
    <source>
        <dbReference type="SAM" id="SignalP"/>
    </source>
</evidence>
<reference evidence="3" key="1">
    <citation type="journal article" date="2017" name="Nat. Microbiol.">
        <title>Global analysis of biosynthetic gene clusters reveals vast potential of secondary metabolite production in Penicillium species.</title>
        <authorList>
            <person name="Nielsen J.C."/>
            <person name="Grijseels S."/>
            <person name="Prigent S."/>
            <person name="Ji B."/>
            <person name="Dainat J."/>
            <person name="Nielsen K.F."/>
            <person name="Frisvad J.C."/>
            <person name="Workman M."/>
            <person name="Nielsen J."/>
        </authorList>
    </citation>
    <scope>NUCLEOTIDE SEQUENCE [LARGE SCALE GENOMIC DNA]</scope>
    <source>
        <strain evidence="3">IBT 31321</strain>
    </source>
</reference>
<feature type="signal peptide" evidence="1">
    <location>
        <begin position="1"/>
        <end position="20"/>
    </location>
</feature>
<protein>
    <submittedName>
        <fullName evidence="2">Uncharacterized protein</fullName>
    </submittedName>
</protein>
<comment type="caution">
    <text evidence="2">The sequence shown here is derived from an EMBL/GenBank/DDBJ whole genome shotgun (WGS) entry which is preliminary data.</text>
</comment>
<sequence length="100" mass="10607">MKPTQFAALIIGVLGTAAMANPVAAPEPNPVDVAPRAKYTVKMAVAVTARELIFVTLHLLRRVAGSVPSVVATRRKNAVSGSSATKWKCNGEWVSIFTCK</sequence>
<evidence type="ECO:0000313" key="2">
    <source>
        <dbReference type="EMBL" id="OQE34784.1"/>
    </source>
</evidence>
<evidence type="ECO:0000313" key="3">
    <source>
        <dbReference type="Proteomes" id="UP000191500"/>
    </source>
</evidence>
<proteinExistence type="predicted"/>
<organism evidence="2 3">
    <name type="scientific">Penicillium coprophilum</name>
    <dbReference type="NCBI Taxonomy" id="36646"/>
    <lineage>
        <taxon>Eukaryota</taxon>
        <taxon>Fungi</taxon>
        <taxon>Dikarya</taxon>
        <taxon>Ascomycota</taxon>
        <taxon>Pezizomycotina</taxon>
        <taxon>Eurotiomycetes</taxon>
        <taxon>Eurotiomycetidae</taxon>
        <taxon>Eurotiales</taxon>
        <taxon>Aspergillaceae</taxon>
        <taxon>Penicillium</taxon>
    </lineage>
</organism>
<gene>
    <name evidence="2" type="ORF">PENCOP_c015G05619</name>
</gene>
<feature type="chain" id="PRO_5012438448" evidence="1">
    <location>
        <begin position="21"/>
        <end position="100"/>
    </location>
</feature>
<dbReference type="EMBL" id="MDDG01000015">
    <property type="protein sequence ID" value="OQE34784.1"/>
    <property type="molecule type" value="Genomic_DNA"/>
</dbReference>
<dbReference type="Proteomes" id="UP000191500">
    <property type="component" value="Unassembled WGS sequence"/>
</dbReference>
<dbReference type="AlphaFoldDB" id="A0A1V6U8G0"/>
<keyword evidence="3" id="KW-1185">Reference proteome</keyword>